<dbReference type="Proteomes" id="UP000308671">
    <property type="component" value="Unassembled WGS sequence"/>
</dbReference>
<dbReference type="CDD" id="cd22541">
    <property type="entry name" value="SP5_N"/>
    <property type="match status" value="1"/>
</dbReference>
<reference evidence="2 3" key="1">
    <citation type="submission" date="2017-12" db="EMBL/GenBank/DDBJ databases">
        <title>Comparative genomics of Botrytis spp.</title>
        <authorList>
            <person name="Valero-Jimenez C.A."/>
            <person name="Tapia P."/>
            <person name="Veloso J."/>
            <person name="Silva-Moreno E."/>
            <person name="Staats M."/>
            <person name="Valdes J.H."/>
            <person name="Van Kan J.A.L."/>
        </authorList>
    </citation>
    <scope>NUCLEOTIDE SEQUENCE [LARGE SCALE GENOMIC DNA]</scope>
    <source>
        <strain evidence="2 3">MUCL435</strain>
    </source>
</reference>
<evidence type="ECO:0000313" key="2">
    <source>
        <dbReference type="EMBL" id="THV45174.1"/>
    </source>
</evidence>
<dbReference type="EMBL" id="PQXL01000520">
    <property type="protein sequence ID" value="THV45174.1"/>
    <property type="molecule type" value="Genomic_DNA"/>
</dbReference>
<dbReference type="CDD" id="cd18186">
    <property type="entry name" value="BTB_POZ_ZBTB_KLHL-like"/>
    <property type="match status" value="1"/>
</dbReference>
<feature type="domain" description="BTB" evidence="1">
    <location>
        <begin position="110"/>
        <end position="181"/>
    </location>
</feature>
<proteinExistence type="predicted"/>
<dbReference type="PANTHER" id="PTHR47843:SF2">
    <property type="entry name" value="BTB DOMAIN-CONTAINING PROTEIN"/>
    <property type="match status" value="1"/>
</dbReference>
<protein>
    <recommendedName>
        <fullName evidence="1">BTB domain-containing protein</fullName>
    </recommendedName>
</protein>
<evidence type="ECO:0000313" key="3">
    <source>
        <dbReference type="Proteomes" id="UP000308671"/>
    </source>
</evidence>
<dbReference type="InterPro" id="IPR011333">
    <property type="entry name" value="SKP1/BTB/POZ_sf"/>
</dbReference>
<evidence type="ECO:0000259" key="1">
    <source>
        <dbReference type="PROSITE" id="PS50097"/>
    </source>
</evidence>
<dbReference type="InterPro" id="IPR000210">
    <property type="entry name" value="BTB/POZ_dom"/>
</dbReference>
<comment type="caution">
    <text evidence="2">The sequence shown here is derived from an EMBL/GenBank/DDBJ whole genome shotgun (WGS) entry which is preliminary data.</text>
</comment>
<dbReference type="Gene3D" id="3.30.710.10">
    <property type="entry name" value="Potassium Channel Kv1.1, Chain A"/>
    <property type="match status" value="1"/>
</dbReference>
<gene>
    <name evidence="2" type="ORF">BGAL_0521g00080</name>
</gene>
<keyword evidence="3" id="KW-1185">Reference proteome</keyword>
<organism evidence="2 3">
    <name type="scientific">Botrytis galanthina</name>
    <dbReference type="NCBI Taxonomy" id="278940"/>
    <lineage>
        <taxon>Eukaryota</taxon>
        <taxon>Fungi</taxon>
        <taxon>Dikarya</taxon>
        <taxon>Ascomycota</taxon>
        <taxon>Pezizomycotina</taxon>
        <taxon>Leotiomycetes</taxon>
        <taxon>Helotiales</taxon>
        <taxon>Sclerotiniaceae</taxon>
        <taxon>Botrytis</taxon>
    </lineage>
</organism>
<dbReference type="PANTHER" id="PTHR47843">
    <property type="entry name" value="BTB DOMAIN-CONTAINING PROTEIN-RELATED"/>
    <property type="match status" value="1"/>
</dbReference>
<name>A0A4S8QWL0_9HELO</name>
<dbReference type="AlphaFoldDB" id="A0A4S8QWL0"/>
<dbReference type="OrthoDB" id="1022638at2759"/>
<sequence>MAANGMGINLVPVHNPGIIPWPHPANEISQLDAIIEDTDDSILAGMSEILEAYIRTSGNRGLSRQNVLRISRILVATYQAPDKPKTTKSVLAPLSGGYDMCSNDQKNFNKMVSINVGTGKQRVQFTAMAGLLATQAEYFKPLCSDLWKCGREGVISLEDYQPESFEMFLAWLYTKDIRNAKCLGKNIARSNTHFRTQAHKYKWFQLLRCYFLADYIGAPKFANYMMDALTLAYREWVRDGFVKSAKNPLFNKTEDTRKLVDSNTVESSPLRALIKDILFPSVEERQVPIPVTINRHPRAPPSFRRARRGPQNLSMQNSLLLFHGQDIQFPNDGTAPHPNFQPGHPLFPSNLPPTTPSLRPPPPTNHYIYNAAPLLSTEVGPAPHFQPHAPPTHPHNNPTYHPIPQGGPIHAGLHHPSISHHAHIPHPIPHNPFANHYNIRNQHPFLSPMPLPPRPTLRSRFLKAMKFGREEEKIDPESAAIEFKEWEKASMVWEHERCRYHIHAKGEDCRDEE</sequence>
<dbReference type="PROSITE" id="PS50097">
    <property type="entry name" value="BTB"/>
    <property type="match status" value="1"/>
</dbReference>
<accession>A0A4S8QWL0</accession>
<dbReference type="SUPFAM" id="SSF54695">
    <property type="entry name" value="POZ domain"/>
    <property type="match status" value="1"/>
</dbReference>